<name>A0ABT3ZK14_9BURK</name>
<protein>
    <submittedName>
        <fullName evidence="2">DUF4390 domain-containing protein</fullName>
    </submittedName>
</protein>
<evidence type="ECO:0000256" key="1">
    <source>
        <dbReference type="SAM" id="SignalP"/>
    </source>
</evidence>
<feature type="chain" id="PRO_5046782217" evidence="1">
    <location>
        <begin position="22"/>
        <end position="188"/>
    </location>
</feature>
<keyword evidence="1" id="KW-0732">Signal</keyword>
<evidence type="ECO:0000313" key="3">
    <source>
        <dbReference type="Proteomes" id="UP001082899"/>
    </source>
</evidence>
<keyword evidence="3" id="KW-1185">Reference proteome</keyword>
<organism evidence="2 3">
    <name type="scientific">Robbsia betulipollinis</name>
    <dbReference type="NCBI Taxonomy" id="2981849"/>
    <lineage>
        <taxon>Bacteria</taxon>
        <taxon>Pseudomonadati</taxon>
        <taxon>Pseudomonadota</taxon>
        <taxon>Betaproteobacteria</taxon>
        <taxon>Burkholderiales</taxon>
        <taxon>Burkholderiaceae</taxon>
        <taxon>Robbsia</taxon>
    </lineage>
</organism>
<dbReference type="InterPro" id="IPR025500">
    <property type="entry name" value="DUF4390"/>
</dbReference>
<proteinExistence type="predicted"/>
<accession>A0ABT3ZK14</accession>
<dbReference type="Proteomes" id="UP001082899">
    <property type="component" value="Unassembled WGS sequence"/>
</dbReference>
<feature type="signal peptide" evidence="1">
    <location>
        <begin position="1"/>
        <end position="21"/>
    </location>
</feature>
<dbReference type="Pfam" id="PF14334">
    <property type="entry name" value="DUF4390"/>
    <property type="match status" value="1"/>
</dbReference>
<sequence length="188" mass="20859">MILSWVLVLALLLGGTGVASADTIAVQRASLQADPAGGWNLDARFDFTLNSSLTDAVSKGIPLYFTTEFTLTRPRWYWLDQQAVSTSQSVRLSFQPLTREYRISSGGGLHLAVASLDQALAIIKHVTSWHVIDPDEVVPGQSYVAAVKMELDMAQMPKPFQIDAVNNRDWNLTSDWLHFNFNVIEHGK</sequence>
<comment type="caution">
    <text evidence="2">The sequence shown here is derived from an EMBL/GenBank/DDBJ whole genome shotgun (WGS) entry which is preliminary data.</text>
</comment>
<reference evidence="2" key="1">
    <citation type="submission" date="2022-11" db="EMBL/GenBank/DDBJ databases">
        <title>Robbsia betulipollinis sp. nov., isolated from pollen of birch (Betula pendula).</title>
        <authorList>
            <person name="Shi H."/>
            <person name="Ambika Manirajan B."/>
            <person name="Ratering S."/>
            <person name="Geissler-Plaum R."/>
            <person name="Schnell S."/>
        </authorList>
    </citation>
    <scope>NUCLEOTIDE SEQUENCE</scope>
    <source>
        <strain evidence="2">Bb-Pol-6</strain>
    </source>
</reference>
<gene>
    <name evidence="2" type="ORF">OVY01_06440</name>
</gene>
<dbReference type="EMBL" id="JAPMXC010000001">
    <property type="protein sequence ID" value="MCY0386873.1"/>
    <property type="molecule type" value="Genomic_DNA"/>
</dbReference>
<evidence type="ECO:0000313" key="2">
    <source>
        <dbReference type="EMBL" id="MCY0386873.1"/>
    </source>
</evidence>